<accession>A0ABT9Z815</accession>
<feature type="transmembrane region" description="Helical" evidence="1">
    <location>
        <begin position="60"/>
        <end position="81"/>
    </location>
</feature>
<comment type="caution">
    <text evidence="2">The sequence shown here is derived from an EMBL/GenBank/DDBJ whole genome shotgun (WGS) entry which is preliminary data.</text>
</comment>
<feature type="transmembrane region" description="Helical" evidence="1">
    <location>
        <begin position="141"/>
        <end position="159"/>
    </location>
</feature>
<feature type="transmembrane region" description="Helical" evidence="1">
    <location>
        <begin position="219"/>
        <end position="237"/>
    </location>
</feature>
<feature type="transmembrane region" description="Helical" evidence="1">
    <location>
        <begin position="87"/>
        <end position="103"/>
    </location>
</feature>
<reference evidence="2 3" key="1">
    <citation type="submission" date="2023-07" db="EMBL/GenBank/DDBJ databases">
        <title>Genomic Encyclopedia of Type Strains, Phase IV (KMG-IV): sequencing the most valuable type-strain genomes for metagenomic binning, comparative biology and taxonomic classification.</title>
        <authorList>
            <person name="Goeker M."/>
        </authorList>
    </citation>
    <scope>NUCLEOTIDE SEQUENCE [LARGE SCALE GENOMIC DNA]</scope>
    <source>
        <strain evidence="2 3">DSM 17723</strain>
    </source>
</reference>
<sequence>MKLLLPKQHGAWAMLIIPFILGSDAGGFSFLHIPLFIGWLSLYLATYPILMYVKGKKKEYYFKWSSIYLGFALVFLVFVLIFKWQMLLFGLAMVPFFFINIYFEKKKKERAFVNDVIAICVFCIGGIASFYLGTGYFNKEAFFIALLSFLFFLGSTFYVKTMIREKKNRRFHYYSWCYHLLLIVGIFLLVEEKQIILAYIPSTIRAFLLVGRKPTIMQVGILEIINSVIFLFVLLLVF</sequence>
<evidence type="ECO:0000313" key="3">
    <source>
        <dbReference type="Proteomes" id="UP001232245"/>
    </source>
</evidence>
<feature type="transmembrane region" description="Helical" evidence="1">
    <location>
        <begin position="115"/>
        <end position="135"/>
    </location>
</feature>
<keyword evidence="1" id="KW-1133">Transmembrane helix</keyword>
<evidence type="ECO:0008006" key="4">
    <source>
        <dbReference type="Google" id="ProtNLM"/>
    </source>
</evidence>
<keyword evidence="3" id="KW-1185">Reference proteome</keyword>
<organism evidence="2 3">
    <name type="scientific">Metabacillus niabensis</name>
    <dbReference type="NCBI Taxonomy" id="324854"/>
    <lineage>
        <taxon>Bacteria</taxon>
        <taxon>Bacillati</taxon>
        <taxon>Bacillota</taxon>
        <taxon>Bacilli</taxon>
        <taxon>Bacillales</taxon>
        <taxon>Bacillaceae</taxon>
        <taxon>Metabacillus</taxon>
    </lineage>
</organism>
<name>A0ABT9Z815_9BACI</name>
<proteinExistence type="predicted"/>
<dbReference type="Pfam" id="PF14256">
    <property type="entry name" value="YwiC"/>
    <property type="match status" value="1"/>
</dbReference>
<dbReference type="RefSeq" id="WP_307190803.1">
    <property type="nucleotide sequence ID" value="NZ_JAUSTZ010000009.1"/>
</dbReference>
<dbReference type="InterPro" id="IPR025576">
    <property type="entry name" value="YwiC"/>
</dbReference>
<gene>
    <name evidence="2" type="ORF">J2S02_003765</name>
</gene>
<protein>
    <recommendedName>
        <fullName evidence="4">YwiC-like family protein</fullName>
    </recommendedName>
</protein>
<dbReference type="EMBL" id="JAUSTZ010000009">
    <property type="protein sequence ID" value="MDQ0227420.1"/>
    <property type="molecule type" value="Genomic_DNA"/>
</dbReference>
<evidence type="ECO:0000313" key="2">
    <source>
        <dbReference type="EMBL" id="MDQ0227420.1"/>
    </source>
</evidence>
<evidence type="ECO:0000256" key="1">
    <source>
        <dbReference type="SAM" id="Phobius"/>
    </source>
</evidence>
<keyword evidence="1" id="KW-0812">Transmembrane</keyword>
<feature type="transmembrane region" description="Helical" evidence="1">
    <location>
        <begin position="171"/>
        <end position="190"/>
    </location>
</feature>
<keyword evidence="1" id="KW-0472">Membrane</keyword>
<feature type="transmembrane region" description="Helical" evidence="1">
    <location>
        <begin position="36"/>
        <end position="53"/>
    </location>
</feature>
<dbReference type="Proteomes" id="UP001232245">
    <property type="component" value="Unassembled WGS sequence"/>
</dbReference>